<reference evidence="2" key="1">
    <citation type="submission" date="2016-10" db="EMBL/GenBank/DDBJ databases">
        <authorList>
            <person name="Varghese N."/>
            <person name="Submissions S."/>
        </authorList>
    </citation>
    <scope>NUCLEOTIDE SEQUENCE [LARGE SCALE GENOMIC DNA]</scope>
    <source>
        <strain evidence="2">SLH 33</strain>
    </source>
</reference>
<organism evidence="1 2">
    <name type="scientific">Methanococcoides vulcani</name>
    <dbReference type="NCBI Taxonomy" id="1353158"/>
    <lineage>
        <taxon>Archaea</taxon>
        <taxon>Methanobacteriati</taxon>
        <taxon>Methanobacteriota</taxon>
        <taxon>Stenosarchaea group</taxon>
        <taxon>Methanomicrobia</taxon>
        <taxon>Methanosarcinales</taxon>
        <taxon>Methanosarcinaceae</taxon>
        <taxon>Methanococcoides</taxon>
    </lineage>
</organism>
<dbReference type="RefSeq" id="WP_091688952.1">
    <property type="nucleotide sequence ID" value="NZ_CAAGSJ010000003.1"/>
</dbReference>
<dbReference type="AlphaFoldDB" id="A0A1H9YMU4"/>
<dbReference type="OrthoDB" id="148159at2157"/>
<evidence type="ECO:0000313" key="1">
    <source>
        <dbReference type="EMBL" id="SES70442.1"/>
    </source>
</evidence>
<sequence>MKVLSFLVLFILVSSVSIPALAQEIEEETDFMHFDRMVMRFDETDAYVTVTYDLDMFARMYVLAFGTRHLESSFENIFSEYEKTEIEEIGYDTAVITLKDVSRSSDSYYLHDGHNLGTTIHSLQIIYPGGTSKTLTDVTETPNMFYDRN</sequence>
<name>A0A1H9YMU4_9EURY</name>
<accession>A0A1H9YMU4</accession>
<evidence type="ECO:0000313" key="2">
    <source>
        <dbReference type="Proteomes" id="UP000243338"/>
    </source>
</evidence>
<gene>
    <name evidence="1" type="ORF">SAMN04488587_0693</name>
</gene>
<dbReference type="EMBL" id="FOHQ01000001">
    <property type="protein sequence ID" value="SES70442.1"/>
    <property type="molecule type" value="Genomic_DNA"/>
</dbReference>
<protein>
    <submittedName>
        <fullName evidence="1">Uncharacterized protein</fullName>
    </submittedName>
</protein>
<dbReference type="Proteomes" id="UP000243338">
    <property type="component" value="Unassembled WGS sequence"/>
</dbReference>
<proteinExistence type="predicted"/>
<keyword evidence="2" id="KW-1185">Reference proteome</keyword>